<dbReference type="AlphaFoldDB" id="A0A0K1Q474"/>
<feature type="signal peptide" evidence="1">
    <location>
        <begin position="1"/>
        <end position="24"/>
    </location>
</feature>
<dbReference type="KEGG" id="llu:AKJ09_06848"/>
<keyword evidence="3" id="KW-1185">Reference proteome</keyword>
<protein>
    <submittedName>
        <fullName evidence="2">Uncharacterized protein</fullName>
    </submittedName>
</protein>
<dbReference type="Proteomes" id="UP000064967">
    <property type="component" value="Chromosome"/>
</dbReference>
<evidence type="ECO:0000313" key="3">
    <source>
        <dbReference type="Proteomes" id="UP000064967"/>
    </source>
</evidence>
<evidence type="ECO:0000256" key="1">
    <source>
        <dbReference type="SAM" id="SignalP"/>
    </source>
</evidence>
<gene>
    <name evidence="2" type="ORF">AKJ09_06848</name>
</gene>
<keyword evidence="1" id="KW-0732">Signal</keyword>
<organism evidence="2 3">
    <name type="scientific">Labilithrix luteola</name>
    <dbReference type="NCBI Taxonomy" id="1391654"/>
    <lineage>
        <taxon>Bacteria</taxon>
        <taxon>Pseudomonadati</taxon>
        <taxon>Myxococcota</taxon>
        <taxon>Polyangia</taxon>
        <taxon>Polyangiales</taxon>
        <taxon>Labilitrichaceae</taxon>
        <taxon>Labilithrix</taxon>
    </lineage>
</organism>
<sequence length="337" mass="35916">MLRRVAGLALVIPMLLFATGPAWGAENDESEWSLDDLDRHLLLEWDAPAECPTAHDVRERIRTLLKIKSETDHRVRANAKVTPTAAGYALDLSIADGAKRELRSETCRGLVEAASIIIALDIETHAKAPEPTVEPPPSPPPAQAVVVSKRSSKRRTSAPVAADGLGLAVGAMTLGDVGSLPGPTAAYRAMFALGYRAFRVQAGATVFAPRNADGVREGTGVRIDLTAGMLQLCRAWNVDHSAMLDTCLGGEVGASTVTGFGITHPSTSTGVWTSVVVSSQLRFRWARPLFFGLEAGAVTSRATAVIRGQGIIFDPPPWLARAMVGVEFEILPPPRMK</sequence>
<evidence type="ECO:0000313" key="2">
    <source>
        <dbReference type="EMBL" id="AKV00185.1"/>
    </source>
</evidence>
<feature type="chain" id="PRO_5005466569" evidence="1">
    <location>
        <begin position="25"/>
        <end position="337"/>
    </location>
</feature>
<reference evidence="2 3" key="1">
    <citation type="submission" date="2015-08" db="EMBL/GenBank/DDBJ databases">
        <authorList>
            <person name="Babu N.S."/>
            <person name="Beckwith C.J."/>
            <person name="Beseler K.G."/>
            <person name="Brison A."/>
            <person name="Carone J.V."/>
            <person name="Caskin T.P."/>
            <person name="Diamond M."/>
            <person name="Durham M.E."/>
            <person name="Foxe J.M."/>
            <person name="Go M."/>
            <person name="Henderson B.A."/>
            <person name="Jones I.B."/>
            <person name="McGettigan J.A."/>
            <person name="Micheletti S.J."/>
            <person name="Nasrallah M.E."/>
            <person name="Ortiz D."/>
            <person name="Piller C.R."/>
            <person name="Privatt S.R."/>
            <person name="Schneider S.L."/>
            <person name="Sharp S."/>
            <person name="Smith T.C."/>
            <person name="Stanton J.D."/>
            <person name="Ullery H.E."/>
            <person name="Wilson R.J."/>
            <person name="Serrano M.G."/>
            <person name="Buck G."/>
            <person name="Lee V."/>
            <person name="Wang Y."/>
            <person name="Carvalho R."/>
            <person name="Voegtly L."/>
            <person name="Shi R."/>
            <person name="Duckworth R."/>
            <person name="Johnson A."/>
            <person name="Loviza R."/>
            <person name="Walstead R."/>
            <person name="Shah Z."/>
            <person name="Kiflezghi M."/>
            <person name="Wade K."/>
            <person name="Ball S.L."/>
            <person name="Bradley K.W."/>
            <person name="Asai D.J."/>
            <person name="Bowman C.A."/>
            <person name="Russell D.A."/>
            <person name="Pope W.H."/>
            <person name="Jacobs-Sera D."/>
            <person name="Hendrix R.W."/>
            <person name="Hatfull G.F."/>
        </authorList>
    </citation>
    <scope>NUCLEOTIDE SEQUENCE [LARGE SCALE GENOMIC DNA]</scope>
    <source>
        <strain evidence="2 3">DSM 27648</strain>
    </source>
</reference>
<proteinExistence type="predicted"/>
<accession>A0A0K1Q474</accession>
<dbReference type="STRING" id="1391654.AKJ09_06848"/>
<dbReference type="EMBL" id="CP012333">
    <property type="protein sequence ID" value="AKV00185.1"/>
    <property type="molecule type" value="Genomic_DNA"/>
</dbReference>
<name>A0A0K1Q474_9BACT</name>